<dbReference type="AlphaFoldDB" id="A0A1Z3LTJ0"/>
<dbReference type="Pfam" id="PF18821">
    <property type="entry name" value="LPD7"/>
    <property type="match status" value="1"/>
</dbReference>
<protein>
    <recommendedName>
        <fullName evidence="2">Large polyvalent protein-associated domain-containing protein</fullName>
    </recommendedName>
</protein>
<evidence type="ECO:0000256" key="1">
    <source>
        <dbReference type="SAM" id="MobiDB-lite"/>
    </source>
</evidence>
<feature type="region of interest" description="Disordered" evidence="1">
    <location>
        <begin position="1"/>
        <end position="42"/>
    </location>
</feature>
<organism evidence="3 4">
    <name type="scientific">Brevundimonas diminuta</name>
    <name type="common">Pseudomonas diminuta</name>
    <dbReference type="NCBI Taxonomy" id="293"/>
    <lineage>
        <taxon>Bacteria</taxon>
        <taxon>Pseudomonadati</taxon>
        <taxon>Pseudomonadota</taxon>
        <taxon>Alphaproteobacteria</taxon>
        <taxon>Caulobacterales</taxon>
        <taxon>Caulobacteraceae</taxon>
        <taxon>Brevundimonas</taxon>
    </lineage>
</organism>
<proteinExistence type="predicted"/>
<reference evidence="3 4" key="2">
    <citation type="submission" date="2017-06" db="EMBL/GenBank/DDBJ databases">
        <authorList>
            <person name="Kim H.J."/>
            <person name="Triplett B.A."/>
        </authorList>
    </citation>
    <scope>NUCLEOTIDE SEQUENCE [LARGE SCALE GENOMIC DNA]</scope>
    <source>
        <strain evidence="3 4">BZC3</strain>
    </source>
</reference>
<evidence type="ECO:0000259" key="2">
    <source>
        <dbReference type="Pfam" id="PF18821"/>
    </source>
</evidence>
<dbReference type="Proteomes" id="UP000197024">
    <property type="component" value="Chromosome"/>
</dbReference>
<feature type="compositionally biased region" description="Basic and acidic residues" evidence="1">
    <location>
        <begin position="182"/>
        <end position="200"/>
    </location>
</feature>
<feature type="region of interest" description="Disordered" evidence="1">
    <location>
        <begin position="61"/>
        <end position="84"/>
    </location>
</feature>
<feature type="compositionally biased region" description="Polar residues" evidence="1">
    <location>
        <begin position="1"/>
        <end position="21"/>
    </location>
</feature>
<sequence>MTQLAASHLNQETTASANQITPDRARRGETKPRSTAKGDLPQAVLDRYLIERDLRGRPERFYRDHRTPDPAFRDQGRRLTTDRPYPDTIADMLKVAQHRGWTRLKVDGDDTFRREVWIHARAMGLEVKGYRPRQRDRQAAGLPASRLPLEERLRMASAVVRSLIPDPEAQRRLLDHVAASADRFRGRTGERTSRDRFHQR</sequence>
<accession>A0A1Z3LTJ0</accession>
<gene>
    <name evidence="3" type="ORF">CD943_00350</name>
</gene>
<evidence type="ECO:0000313" key="3">
    <source>
        <dbReference type="EMBL" id="ASD25483.1"/>
    </source>
</evidence>
<dbReference type="EMBL" id="CP021995">
    <property type="protein sequence ID" value="ASD25483.1"/>
    <property type="molecule type" value="Genomic_DNA"/>
</dbReference>
<dbReference type="RefSeq" id="WP_088409731.1">
    <property type="nucleotide sequence ID" value="NZ_CP021995.1"/>
</dbReference>
<feature type="region of interest" description="Disordered" evidence="1">
    <location>
        <begin position="180"/>
        <end position="200"/>
    </location>
</feature>
<reference evidence="3 4" key="1">
    <citation type="submission" date="2017-06" db="EMBL/GenBank/DDBJ databases">
        <title>Biodegradation of gentamicin by bacterial consortia AMQD4 in synthetic medium and raw gentamicin sewage.</title>
        <authorList>
            <person name="Chang H."/>
            <person name="Feng Y."/>
            <person name="Li Z."/>
            <person name="Xue J."/>
            <person name="Cheng D."/>
        </authorList>
    </citation>
    <scope>NUCLEOTIDE SEQUENCE [LARGE SCALE GENOMIC DNA]</scope>
    <source>
        <strain evidence="3 4">BZC3</strain>
    </source>
</reference>
<dbReference type="InterPro" id="IPR040677">
    <property type="entry name" value="LPD7"/>
</dbReference>
<evidence type="ECO:0000313" key="4">
    <source>
        <dbReference type="Proteomes" id="UP000197024"/>
    </source>
</evidence>
<name>A0A1Z3LTJ0_BREDI</name>
<feature type="compositionally biased region" description="Basic and acidic residues" evidence="1">
    <location>
        <begin position="23"/>
        <end position="32"/>
    </location>
</feature>
<feature type="domain" description="Large polyvalent protein-associated" evidence="2">
    <location>
        <begin position="56"/>
        <end position="138"/>
    </location>
</feature>